<organism evidence="3 4">
    <name type="scientific">Pseudaminobacter soli</name>
    <name type="common">ex Zhang et al. 2022</name>
    <dbReference type="NCBI Taxonomy" id="2831468"/>
    <lineage>
        <taxon>Bacteria</taxon>
        <taxon>Pseudomonadati</taxon>
        <taxon>Pseudomonadota</taxon>
        <taxon>Alphaproteobacteria</taxon>
        <taxon>Hyphomicrobiales</taxon>
        <taxon>Phyllobacteriaceae</taxon>
        <taxon>Pseudaminobacter</taxon>
    </lineage>
</organism>
<dbReference type="InterPro" id="IPR035437">
    <property type="entry name" value="SNase_OB-fold_sf"/>
</dbReference>
<dbReference type="AlphaFoldDB" id="A0A942E6R3"/>
<comment type="caution">
    <text evidence="3">The sequence shown here is derived from an EMBL/GenBank/DDBJ whole genome shotgun (WGS) entry which is preliminary data.</text>
</comment>
<feature type="compositionally biased region" description="Polar residues" evidence="1">
    <location>
        <begin position="111"/>
        <end position="122"/>
    </location>
</feature>
<dbReference type="Gene3D" id="2.40.50.90">
    <property type="match status" value="1"/>
</dbReference>
<feature type="compositionally biased region" description="Basic and acidic residues" evidence="1">
    <location>
        <begin position="123"/>
        <end position="139"/>
    </location>
</feature>
<proteinExistence type="predicted"/>
<evidence type="ECO:0000256" key="1">
    <source>
        <dbReference type="SAM" id="MobiDB-lite"/>
    </source>
</evidence>
<reference evidence="3" key="1">
    <citation type="submission" date="2021-04" db="EMBL/GenBank/DDBJ databases">
        <title>Pseudaminobacter soli sp. nov., isolated from paddy soil contaminated by heavy metals.</title>
        <authorList>
            <person name="Zhang K."/>
        </authorList>
    </citation>
    <scope>NUCLEOTIDE SEQUENCE</scope>
    <source>
        <strain evidence="3">19-2017</strain>
    </source>
</reference>
<name>A0A942E6R3_9HYPH</name>
<protein>
    <submittedName>
        <fullName evidence="3">Thermonuclease family protein</fullName>
    </submittedName>
</protein>
<accession>A0A942E6R3</accession>
<evidence type="ECO:0000313" key="3">
    <source>
        <dbReference type="EMBL" id="MBS3651941.1"/>
    </source>
</evidence>
<dbReference type="EMBL" id="JAGWCR010000017">
    <property type="protein sequence ID" value="MBS3651941.1"/>
    <property type="molecule type" value="Genomic_DNA"/>
</dbReference>
<dbReference type="Proteomes" id="UP000680348">
    <property type="component" value="Unassembled WGS sequence"/>
</dbReference>
<gene>
    <name evidence="3" type="ORF">KEU06_25375</name>
</gene>
<evidence type="ECO:0000259" key="2">
    <source>
        <dbReference type="Pfam" id="PF00565"/>
    </source>
</evidence>
<dbReference type="SUPFAM" id="SSF50199">
    <property type="entry name" value="Staphylococcal nuclease"/>
    <property type="match status" value="1"/>
</dbReference>
<dbReference type="InterPro" id="IPR016071">
    <property type="entry name" value="Staphylococal_nuclease_OB-fold"/>
</dbReference>
<keyword evidence="4" id="KW-1185">Reference proteome</keyword>
<dbReference type="Pfam" id="PF00565">
    <property type="entry name" value="SNase"/>
    <property type="match status" value="1"/>
</dbReference>
<dbReference type="RefSeq" id="WP_188257530.1">
    <property type="nucleotide sequence ID" value="NZ_JABVCF010000017.1"/>
</dbReference>
<evidence type="ECO:0000313" key="4">
    <source>
        <dbReference type="Proteomes" id="UP000680348"/>
    </source>
</evidence>
<feature type="region of interest" description="Disordered" evidence="1">
    <location>
        <begin position="83"/>
        <end position="139"/>
    </location>
</feature>
<sequence length="139" mass="14792">MTGPEAAQTCNDGNGKPYRCGARAAEALAELLTASSPTWCDFVERDQYGRFVGDCFREDGASVQASLVRSGWAMTGPGIVAVHTRRNRWRPGTKGSASGPGPYSHPGNGAQLCSSECSIQQSRSEHRSPRCESSGDARV</sequence>
<feature type="domain" description="TNase-like" evidence="2">
    <location>
        <begin position="14"/>
        <end position="74"/>
    </location>
</feature>